<feature type="transmembrane region" description="Helical" evidence="2">
    <location>
        <begin position="321"/>
        <end position="342"/>
    </location>
</feature>
<dbReference type="GO" id="GO:0035725">
    <property type="term" value="P:sodium ion transmembrane transport"/>
    <property type="evidence" value="ECO:0007669"/>
    <property type="project" value="TreeGrafter"/>
</dbReference>
<organism evidence="4 5">
    <name type="scientific">Paramecium octaurelia</name>
    <dbReference type="NCBI Taxonomy" id="43137"/>
    <lineage>
        <taxon>Eukaryota</taxon>
        <taxon>Sar</taxon>
        <taxon>Alveolata</taxon>
        <taxon>Ciliophora</taxon>
        <taxon>Intramacronucleata</taxon>
        <taxon>Oligohymenophorea</taxon>
        <taxon>Peniculida</taxon>
        <taxon>Parameciidae</taxon>
        <taxon>Paramecium</taxon>
    </lineage>
</organism>
<dbReference type="OrthoDB" id="307632at2759"/>
<dbReference type="GO" id="GO:0003254">
    <property type="term" value="P:regulation of membrane depolarization"/>
    <property type="evidence" value="ECO:0007669"/>
    <property type="project" value="TreeGrafter"/>
</dbReference>
<dbReference type="PANTHER" id="PTHR45689:SF5">
    <property type="entry name" value="I[[H]] CHANNEL, ISOFORM E"/>
    <property type="match status" value="1"/>
</dbReference>
<evidence type="ECO:0000313" key="5">
    <source>
        <dbReference type="Proteomes" id="UP000683925"/>
    </source>
</evidence>
<feature type="compositionally biased region" description="Low complexity" evidence="1">
    <location>
        <begin position="925"/>
        <end position="939"/>
    </location>
</feature>
<feature type="compositionally biased region" description="Basic and acidic residues" evidence="1">
    <location>
        <begin position="890"/>
        <end position="901"/>
    </location>
</feature>
<keyword evidence="2" id="KW-1133">Transmembrane helix</keyword>
<sequence length="1059" mass="124503">MHNSDSSSIDNESNQIEQVKRRQISQSQLPKLMQTPSDLKPPTINSSFICPSPITEPLRSFISYRENGQNHFDQNRKAQTLNVNSEGIDNKNVDESGTKKLKKSQFNQGMRSSRKQPLYSELNLTEAVSRNIFEKKFVKQFANTLLQKAYIYRENYFNGYQKQLLIENYLENSTHYSIKDEMNKQQIHPLCFLFWDIIVIICIIMLCVWLPFKISFQQEANIAFEIFAILIIISDLAINYMKPQIQEGKFVNLKIKYKLQFIKRQTFVDISYLVATILALYLSTNYVLIWCILLIKICLGVQKLNFLIFRINDFLPFDIGCYKIFVIVLYAIHSCSCFWHFIGIEEQNSWMMTLNIQDEDEWTRYCYSIYINTSLMLNVGLGLIHVKTNIELIYSTIIMFISCWLIAIIIKHIGFMMKQQYQNYNQTLSQMKIMNNFLSKRGITLQMQARIRNYMRFIQSQGNKDDQIQILIQQLSPTLKEELFLQMRIKALFNCKSLFKFSKDTLENLTQIMEYVKFNPNELVIQKHKQDDCSLYIIDSGEISILDQNTQLANLVSGESFGEYSFFSGQLRQASAKAKGFVSLYKIQQAKFIQLIQQNKIDHERYFFIRHSFLNQQFSILNMCCYSCRASDHLISKCPIWKYTPDLEKVYKQDNYNQQQRSSFSRTPKDVRKDFNRIFLKLIQNYDALKIFRLKYDIIYDDDEDEDDDDIQEDDLESCSELSDDYQSDEGYSDNRIVDKQDGTIVSILKQQDQVKENSKVLQDICDENDQMFIIRPNNQKGTLSTAQFQYQADFQQQQQQLYKFSLVPQEPQKMRRTSTPQDPLQPSQLIQTATSSQLIANEVPIPSVKRIKNTPHLTFKGDTDSQQSQKQSQRLRNNTKTRPQSNIVDKMKKNLSRIREEDSDTLNLSNRQHSDDQTSSPYGRQLGRQSQSSSQVRQSMKRFSSKLSTIPLRQGTITQFRSTVSPIIRSNIRIPTGVGMVDLSMYKRADQQSEEFERMYSYNLYYPVDNYQNVINRLNLFLKWRLSRFNPSKYTFVFTVKRIVNKFKKPTKLELQSH</sequence>
<evidence type="ECO:0000259" key="3">
    <source>
        <dbReference type="PROSITE" id="PS50042"/>
    </source>
</evidence>
<feature type="transmembrane region" description="Helical" evidence="2">
    <location>
        <begin position="287"/>
        <end position="309"/>
    </location>
</feature>
<feature type="transmembrane region" description="Helical" evidence="2">
    <location>
        <begin position="261"/>
        <end position="281"/>
    </location>
</feature>
<feature type="transmembrane region" description="Helical" evidence="2">
    <location>
        <begin position="392"/>
        <end position="410"/>
    </location>
</feature>
<dbReference type="Proteomes" id="UP000683925">
    <property type="component" value="Unassembled WGS sequence"/>
</dbReference>
<feature type="region of interest" description="Disordered" evidence="1">
    <location>
        <begin position="1"/>
        <end position="45"/>
    </location>
</feature>
<feature type="transmembrane region" description="Helical" evidence="2">
    <location>
        <begin position="192"/>
        <end position="214"/>
    </location>
</feature>
<gene>
    <name evidence="4" type="ORF">POCTA_138.1.T1500065</name>
</gene>
<proteinExistence type="predicted"/>
<dbReference type="PROSITE" id="PS50042">
    <property type="entry name" value="CNMP_BINDING_3"/>
    <property type="match status" value="1"/>
</dbReference>
<dbReference type="AlphaFoldDB" id="A0A8S1YEH9"/>
<name>A0A8S1YEH9_PAROT</name>
<reference evidence="4" key="1">
    <citation type="submission" date="2021-01" db="EMBL/GenBank/DDBJ databases">
        <authorList>
            <consortium name="Genoscope - CEA"/>
            <person name="William W."/>
        </authorList>
    </citation>
    <scope>NUCLEOTIDE SEQUENCE</scope>
</reference>
<dbReference type="GO" id="GO:0005249">
    <property type="term" value="F:voltage-gated potassium channel activity"/>
    <property type="evidence" value="ECO:0007669"/>
    <property type="project" value="TreeGrafter"/>
</dbReference>
<dbReference type="Pfam" id="PF00027">
    <property type="entry name" value="cNMP_binding"/>
    <property type="match status" value="1"/>
</dbReference>
<dbReference type="OMA" id="FLIFRIN"/>
<feature type="region of interest" description="Disordered" evidence="1">
    <location>
        <begin position="847"/>
        <end position="941"/>
    </location>
</feature>
<feature type="compositionally biased region" description="Low complexity" evidence="1">
    <location>
        <begin position="1"/>
        <end position="17"/>
    </location>
</feature>
<feature type="compositionally biased region" description="Polar residues" evidence="1">
    <location>
        <begin position="906"/>
        <end position="923"/>
    </location>
</feature>
<protein>
    <recommendedName>
        <fullName evidence="3">Cyclic nucleotide-binding domain-containing protein</fullName>
    </recommendedName>
</protein>
<evidence type="ECO:0000256" key="1">
    <source>
        <dbReference type="SAM" id="MobiDB-lite"/>
    </source>
</evidence>
<evidence type="ECO:0000256" key="2">
    <source>
        <dbReference type="SAM" id="Phobius"/>
    </source>
</evidence>
<dbReference type="CDD" id="cd00038">
    <property type="entry name" value="CAP_ED"/>
    <property type="match status" value="1"/>
</dbReference>
<feature type="compositionally biased region" description="Polar residues" evidence="1">
    <location>
        <begin position="875"/>
        <end position="888"/>
    </location>
</feature>
<feature type="compositionally biased region" description="Polar residues" evidence="1">
    <location>
        <begin position="24"/>
        <end position="45"/>
    </location>
</feature>
<dbReference type="SMART" id="SM00100">
    <property type="entry name" value="cNMP"/>
    <property type="match status" value="1"/>
</dbReference>
<keyword evidence="5" id="KW-1185">Reference proteome</keyword>
<comment type="caution">
    <text evidence="4">The sequence shown here is derived from an EMBL/GenBank/DDBJ whole genome shotgun (WGS) entry which is preliminary data.</text>
</comment>
<evidence type="ECO:0000313" key="4">
    <source>
        <dbReference type="EMBL" id="CAD8210242.1"/>
    </source>
</evidence>
<dbReference type="EMBL" id="CAJJDP010000152">
    <property type="protein sequence ID" value="CAD8210242.1"/>
    <property type="molecule type" value="Genomic_DNA"/>
</dbReference>
<dbReference type="PANTHER" id="PTHR45689">
    <property type="entry name" value="I[[H]] CHANNEL, ISOFORM E"/>
    <property type="match status" value="1"/>
</dbReference>
<feature type="transmembrane region" description="Helical" evidence="2">
    <location>
        <begin position="220"/>
        <end position="240"/>
    </location>
</feature>
<keyword evidence="2" id="KW-0812">Transmembrane</keyword>
<dbReference type="GO" id="GO:0098855">
    <property type="term" value="C:HCN channel complex"/>
    <property type="evidence" value="ECO:0007669"/>
    <property type="project" value="TreeGrafter"/>
</dbReference>
<accession>A0A8S1YEH9</accession>
<dbReference type="InterPro" id="IPR000595">
    <property type="entry name" value="cNMP-bd_dom"/>
</dbReference>
<feature type="transmembrane region" description="Helical" evidence="2">
    <location>
        <begin position="362"/>
        <end position="385"/>
    </location>
</feature>
<keyword evidence="2" id="KW-0472">Membrane</keyword>
<dbReference type="InterPro" id="IPR051413">
    <property type="entry name" value="K/Na_HCN_channel"/>
</dbReference>
<feature type="domain" description="Cyclic nucleotide-binding" evidence="3">
    <location>
        <begin position="497"/>
        <end position="596"/>
    </location>
</feature>